<organism evidence="2 3">
    <name type="scientific">Saltatorellus ferox</name>
    <dbReference type="NCBI Taxonomy" id="2528018"/>
    <lineage>
        <taxon>Bacteria</taxon>
        <taxon>Pseudomonadati</taxon>
        <taxon>Planctomycetota</taxon>
        <taxon>Planctomycetia</taxon>
        <taxon>Planctomycetia incertae sedis</taxon>
        <taxon>Saltatorellus</taxon>
    </lineage>
</organism>
<sequence length="336" mass="34473" precursor="true">MLTLLSLLALTPPAFPVSAQTLPQSGRLSVIGEVVWTEPSLPFNSPFATGVVVSGALGVDLSTAPTQVGAQGLAYDTLPGVNRIDAGFGWLLSSAVTSTLTPLTIVNGVMGQPDSISFEQSLQLTSGLPPGDSRVVLSVIDAQGDAWSSPEIGLLPTRIEASLALGLTATISVIDVSDQLLALIEVDALELDLSGEAGCPGFPNSSGLPGRLLGIGSRAVTDNSFTLSADRLPANTFGFFLVAPSNGFVLNPGGFLGFLCVSGPVGRFVGPGEVQNSGPGGVLSLALDLTNLPTPLGSESIAPGETRYFQAWHRDNPSLPLGFPTNFSSSLAVTFK</sequence>
<dbReference type="Proteomes" id="UP000320390">
    <property type="component" value="Chromosome"/>
</dbReference>
<evidence type="ECO:0000313" key="3">
    <source>
        <dbReference type="Proteomes" id="UP000320390"/>
    </source>
</evidence>
<protein>
    <submittedName>
        <fullName evidence="2">Uncharacterized protein</fullName>
    </submittedName>
</protein>
<evidence type="ECO:0000313" key="2">
    <source>
        <dbReference type="EMBL" id="QDV09257.1"/>
    </source>
</evidence>
<reference evidence="2 3" key="1">
    <citation type="submission" date="2019-02" db="EMBL/GenBank/DDBJ databases">
        <title>Deep-cultivation of Planctomycetes and their phenomic and genomic characterization uncovers novel biology.</title>
        <authorList>
            <person name="Wiegand S."/>
            <person name="Jogler M."/>
            <person name="Boedeker C."/>
            <person name="Pinto D."/>
            <person name="Vollmers J."/>
            <person name="Rivas-Marin E."/>
            <person name="Kohn T."/>
            <person name="Peeters S.H."/>
            <person name="Heuer A."/>
            <person name="Rast P."/>
            <person name="Oberbeckmann S."/>
            <person name="Bunk B."/>
            <person name="Jeske O."/>
            <person name="Meyerdierks A."/>
            <person name="Storesund J.E."/>
            <person name="Kallscheuer N."/>
            <person name="Luecker S."/>
            <person name="Lage O.M."/>
            <person name="Pohl T."/>
            <person name="Merkel B.J."/>
            <person name="Hornburger P."/>
            <person name="Mueller R.-W."/>
            <person name="Bruemmer F."/>
            <person name="Labrenz M."/>
            <person name="Spormann A.M."/>
            <person name="Op den Camp H."/>
            <person name="Overmann J."/>
            <person name="Amann R."/>
            <person name="Jetten M.S.M."/>
            <person name="Mascher T."/>
            <person name="Medema M.H."/>
            <person name="Devos D.P."/>
            <person name="Kaster A.-K."/>
            <person name="Ovreas L."/>
            <person name="Rohde M."/>
            <person name="Galperin M.Y."/>
            <person name="Jogler C."/>
        </authorList>
    </citation>
    <scope>NUCLEOTIDE SEQUENCE [LARGE SCALE GENOMIC DNA]</scope>
    <source>
        <strain evidence="2 3">Poly30</strain>
    </source>
</reference>
<proteinExistence type="predicted"/>
<keyword evidence="1" id="KW-0732">Signal</keyword>
<dbReference type="EMBL" id="CP036434">
    <property type="protein sequence ID" value="QDV09257.1"/>
    <property type="molecule type" value="Genomic_DNA"/>
</dbReference>
<gene>
    <name evidence="2" type="ORF">Poly30_48140</name>
</gene>
<keyword evidence="3" id="KW-1185">Reference proteome</keyword>
<accession>A0A518EYV2</accession>
<evidence type="ECO:0000256" key="1">
    <source>
        <dbReference type="SAM" id="SignalP"/>
    </source>
</evidence>
<feature type="chain" id="PRO_5022013159" evidence="1">
    <location>
        <begin position="20"/>
        <end position="336"/>
    </location>
</feature>
<dbReference type="RefSeq" id="WP_145203320.1">
    <property type="nucleotide sequence ID" value="NZ_CP036434.1"/>
</dbReference>
<feature type="signal peptide" evidence="1">
    <location>
        <begin position="1"/>
        <end position="19"/>
    </location>
</feature>
<dbReference type="AlphaFoldDB" id="A0A518EYV2"/>
<name>A0A518EYV2_9BACT</name>